<evidence type="ECO:0000256" key="11">
    <source>
        <dbReference type="SAM" id="MobiDB-lite"/>
    </source>
</evidence>
<keyword evidence="7" id="KW-0228">DNA excision</keyword>
<dbReference type="InterPro" id="IPR041913">
    <property type="entry name" value="POLD3_sf"/>
</dbReference>
<evidence type="ECO:0000256" key="6">
    <source>
        <dbReference type="ARBA" id="ARBA00022763"/>
    </source>
</evidence>
<feature type="compositionally biased region" description="Basic and acidic residues" evidence="11">
    <location>
        <begin position="265"/>
        <end position="298"/>
    </location>
</feature>
<evidence type="ECO:0000256" key="7">
    <source>
        <dbReference type="ARBA" id="ARBA00022769"/>
    </source>
</evidence>
<keyword evidence="12" id="KW-1185">Reference proteome</keyword>
<dbReference type="RefSeq" id="XP_033805512.1">
    <property type="nucleotide sequence ID" value="XM_033949621.1"/>
</dbReference>
<accession>A0A6P8R6U7</accession>
<dbReference type="GO" id="GO:1904161">
    <property type="term" value="P:DNA synthesis involved in UV-damage excision repair"/>
    <property type="evidence" value="ECO:0007669"/>
    <property type="project" value="TreeGrafter"/>
</dbReference>
<sequence>MDELYLENLDEFVADHNKIVTYKWLSHTLGVHVNQAKQMLYEYVERKRKENVGVQLHVTYLVTGKLIQNGYTFHKVAVVKEEQLEALKSRLALTASVHVYSIQKAVLKDSGPLYNTDYDIIKSNLQNCNKFSAIQCPAAVRRPLAQVSQAQPPSQASGDPLAGGMLATNGHGPPLAAKATSQQPRGILGMFNAKMASKVQDRPKESKAEQHEVAASVVNVKPLGKANAANNFFGKASLKKLKATSEQEEAVEELKPATSPSAFKAEVKLSSREVPEKTQEPVKAQEKDKKCKLRRGEASDSDNDQDVESLNKKRRRIIQPQADSSEDEGASVVQNIKAPSPNTEVVQKTEPQPQPSMLQRREKKRRRKRMLKTKTFVDEEGSIVTEKVYESESCTDSGEEFVKSKVAAAQKPMPIATMKQDAKATKKGASSRGTKQASIMGFFQKK</sequence>
<dbReference type="Pfam" id="PF09507">
    <property type="entry name" value="CDC27"/>
    <property type="match status" value="1"/>
</dbReference>
<evidence type="ECO:0000256" key="1">
    <source>
        <dbReference type="ARBA" id="ARBA00004123"/>
    </source>
</evidence>
<dbReference type="Proteomes" id="UP000515159">
    <property type="component" value="Chromosome 6"/>
</dbReference>
<evidence type="ECO:0000256" key="10">
    <source>
        <dbReference type="ARBA" id="ARBA00083711"/>
    </source>
</evidence>
<feature type="region of interest" description="Disordered" evidence="11">
    <location>
        <begin position="262"/>
        <end position="368"/>
    </location>
</feature>
<dbReference type="GO" id="GO:0043625">
    <property type="term" value="C:delta DNA polymerase complex"/>
    <property type="evidence" value="ECO:0007669"/>
    <property type="project" value="InterPro"/>
</dbReference>
<keyword evidence="9" id="KW-0539">Nucleus</keyword>
<comment type="subcellular location">
    <subcellularLocation>
        <location evidence="2">Cytoplasm</location>
    </subcellularLocation>
    <subcellularLocation>
        <location evidence="1">Nucleus</location>
    </subcellularLocation>
</comment>
<keyword evidence="8" id="KW-0234">DNA repair</keyword>
<dbReference type="GO" id="GO:0003887">
    <property type="term" value="F:DNA-directed DNA polymerase activity"/>
    <property type="evidence" value="ECO:0007669"/>
    <property type="project" value="TreeGrafter"/>
</dbReference>
<organism evidence="12 13">
    <name type="scientific">Geotrypetes seraphini</name>
    <name type="common">Gaboon caecilian</name>
    <name type="synonym">Caecilia seraphini</name>
    <dbReference type="NCBI Taxonomy" id="260995"/>
    <lineage>
        <taxon>Eukaryota</taxon>
        <taxon>Metazoa</taxon>
        <taxon>Chordata</taxon>
        <taxon>Craniata</taxon>
        <taxon>Vertebrata</taxon>
        <taxon>Euteleostomi</taxon>
        <taxon>Amphibia</taxon>
        <taxon>Gymnophiona</taxon>
        <taxon>Geotrypetes</taxon>
    </lineage>
</organism>
<dbReference type="GO" id="GO:0006271">
    <property type="term" value="P:DNA strand elongation involved in DNA replication"/>
    <property type="evidence" value="ECO:0007669"/>
    <property type="project" value="TreeGrafter"/>
</dbReference>
<feature type="region of interest" description="Disordered" evidence="11">
    <location>
        <begin position="145"/>
        <end position="179"/>
    </location>
</feature>
<keyword evidence="5" id="KW-0235">DNA replication</keyword>
<dbReference type="KEGG" id="gsh:117362734"/>
<evidence type="ECO:0000256" key="9">
    <source>
        <dbReference type="ARBA" id="ARBA00023242"/>
    </source>
</evidence>
<dbReference type="InParanoid" id="A0A6P8R6U7"/>
<evidence type="ECO:0000256" key="4">
    <source>
        <dbReference type="ARBA" id="ARBA00022490"/>
    </source>
</evidence>
<evidence type="ECO:0000256" key="3">
    <source>
        <dbReference type="ARBA" id="ARBA00017589"/>
    </source>
</evidence>
<keyword evidence="4" id="KW-0963">Cytoplasm</keyword>
<evidence type="ECO:0000256" key="5">
    <source>
        <dbReference type="ARBA" id="ARBA00022705"/>
    </source>
</evidence>
<evidence type="ECO:0000256" key="8">
    <source>
        <dbReference type="ARBA" id="ARBA00023204"/>
    </source>
</evidence>
<feature type="compositionally biased region" description="Low complexity" evidence="11">
    <location>
        <begin position="145"/>
        <end position="157"/>
    </location>
</feature>
<dbReference type="PANTHER" id="PTHR17598:SF13">
    <property type="entry name" value="DNA POLYMERASE DELTA SUBUNIT 3"/>
    <property type="match status" value="1"/>
</dbReference>
<dbReference type="InterPro" id="IPR019038">
    <property type="entry name" value="POLD3"/>
</dbReference>
<protein>
    <recommendedName>
        <fullName evidence="3">DNA polymerase delta subunit 3</fullName>
    </recommendedName>
    <alternativeName>
        <fullName evidence="10">DNA polymerase delta subunit p66</fullName>
    </alternativeName>
</protein>
<reference evidence="13" key="1">
    <citation type="submission" date="2025-08" db="UniProtKB">
        <authorList>
            <consortium name="RefSeq"/>
        </authorList>
    </citation>
    <scope>IDENTIFICATION</scope>
</reference>
<proteinExistence type="predicted"/>
<evidence type="ECO:0000313" key="12">
    <source>
        <dbReference type="Proteomes" id="UP000515159"/>
    </source>
</evidence>
<dbReference type="OrthoDB" id="514823at2759"/>
<keyword evidence="6" id="KW-0227">DNA damage</keyword>
<dbReference type="FunCoup" id="A0A6P8R6U7">
    <property type="interactions" value="1173"/>
</dbReference>
<dbReference type="CTD" id="10714"/>
<dbReference type="GeneID" id="117362734"/>
<evidence type="ECO:0000256" key="2">
    <source>
        <dbReference type="ARBA" id="ARBA00004496"/>
    </source>
</evidence>
<feature type="region of interest" description="Disordered" evidence="11">
    <location>
        <begin position="413"/>
        <end position="446"/>
    </location>
</feature>
<feature type="compositionally biased region" description="Polar residues" evidence="11">
    <location>
        <begin position="340"/>
        <end position="357"/>
    </location>
</feature>
<dbReference type="GO" id="GO:0005737">
    <property type="term" value="C:cytoplasm"/>
    <property type="evidence" value="ECO:0007669"/>
    <property type="project" value="UniProtKB-SubCell"/>
</dbReference>
<dbReference type="Gene3D" id="3.90.1030.20">
    <property type="entry name" value="DNA polymerase delta, p66 (Cdc27) subunit, wHTH domain"/>
    <property type="match status" value="1"/>
</dbReference>
<evidence type="ECO:0000313" key="13">
    <source>
        <dbReference type="RefSeq" id="XP_033805512.1"/>
    </source>
</evidence>
<dbReference type="GO" id="GO:0006297">
    <property type="term" value="P:nucleotide-excision repair, DNA gap filling"/>
    <property type="evidence" value="ECO:0007669"/>
    <property type="project" value="TreeGrafter"/>
</dbReference>
<dbReference type="AlphaFoldDB" id="A0A6P8R6U7"/>
<name>A0A6P8R6U7_GEOSA</name>
<dbReference type="PANTHER" id="PTHR17598">
    <property type="entry name" value="DNA POLYMERASE DELTA SUBUNIT 3"/>
    <property type="match status" value="1"/>
</dbReference>
<gene>
    <name evidence="13" type="primary">POLD3</name>
</gene>
<dbReference type="FunFam" id="3.90.1030.20:FF:000001">
    <property type="entry name" value="DNA polymerase delta 3, accessory subunit"/>
    <property type="match status" value="1"/>
</dbReference>